<dbReference type="InterPro" id="IPR051164">
    <property type="entry name" value="NmrA-like_oxidored"/>
</dbReference>
<dbReference type="AlphaFoldDB" id="A0A940XQV5"/>
<dbReference type="Gene3D" id="3.40.50.720">
    <property type="entry name" value="NAD(P)-binding Rossmann-like Domain"/>
    <property type="match status" value="1"/>
</dbReference>
<keyword evidence="1" id="KW-0521">NADP</keyword>
<evidence type="ECO:0000313" key="3">
    <source>
        <dbReference type="Proteomes" id="UP000677413"/>
    </source>
</evidence>
<dbReference type="PANTHER" id="PTHR42748:SF3">
    <property type="entry name" value="BLL4366 PROTEIN"/>
    <property type="match status" value="1"/>
</dbReference>
<dbReference type="PANTHER" id="PTHR42748">
    <property type="entry name" value="NITROGEN METABOLITE REPRESSION PROTEIN NMRA FAMILY MEMBER"/>
    <property type="match status" value="1"/>
</dbReference>
<evidence type="ECO:0000256" key="1">
    <source>
        <dbReference type="ARBA" id="ARBA00022857"/>
    </source>
</evidence>
<protein>
    <submittedName>
        <fullName evidence="2">NAD(P)H-binding protein</fullName>
    </submittedName>
</protein>
<keyword evidence="3" id="KW-1185">Reference proteome</keyword>
<gene>
    <name evidence="2" type="ORF">J8N05_03295</name>
</gene>
<comment type="caution">
    <text evidence="2">The sequence shown here is derived from an EMBL/GenBank/DDBJ whole genome shotgun (WGS) entry which is preliminary data.</text>
</comment>
<evidence type="ECO:0000313" key="2">
    <source>
        <dbReference type="EMBL" id="MBQ0847248.1"/>
    </source>
</evidence>
<dbReference type="EMBL" id="JAGPYQ010000001">
    <property type="protein sequence ID" value="MBQ0847248.1"/>
    <property type="molecule type" value="Genomic_DNA"/>
</dbReference>
<sequence>MRVAVAGGTGLVGGHVVRELTAAGHEPVVLARSRGVDLVTGAGLDPAMAGVEAVVDVSNLDTTRARTAIAFFESAGRRLLDAGARVGVRHHVVLSIVGLERVGLGYYQGKLRQEEIVAQGGGGAVPWTVLRATQFHEFPLQVLDRVPGPLAVVPRMRTQPVAAREVARHLVELVLGPPRGMAPELAGPRVEELVDMTRRLLRARGQRRLLLPVKMPGRAGTAMVEGGNLPTGSAGPRGHQTFDAWLAEYAGQGEKGVRGE</sequence>
<organism evidence="2 3">
    <name type="scientific">Streptomyces liliiviolaceus</name>
    <dbReference type="NCBI Taxonomy" id="2823109"/>
    <lineage>
        <taxon>Bacteria</taxon>
        <taxon>Bacillati</taxon>
        <taxon>Actinomycetota</taxon>
        <taxon>Actinomycetes</taxon>
        <taxon>Kitasatosporales</taxon>
        <taxon>Streptomycetaceae</taxon>
        <taxon>Streptomyces</taxon>
    </lineage>
</organism>
<proteinExistence type="predicted"/>
<dbReference type="RefSeq" id="WP_210880972.1">
    <property type="nucleotide sequence ID" value="NZ_JAGPYQ010000001.1"/>
</dbReference>
<dbReference type="SUPFAM" id="SSF51735">
    <property type="entry name" value="NAD(P)-binding Rossmann-fold domains"/>
    <property type="match status" value="1"/>
</dbReference>
<accession>A0A940XQV5</accession>
<name>A0A940XQV5_9ACTN</name>
<reference evidence="2 3" key="1">
    <citation type="submission" date="2021-04" db="EMBL/GenBank/DDBJ databases">
        <authorList>
            <person name="Tang X."/>
            <person name="Zhou X."/>
            <person name="Chen X."/>
            <person name="Cernava T."/>
            <person name="Zhang C."/>
        </authorList>
    </citation>
    <scope>NUCLEOTIDE SEQUENCE [LARGE SCALE GENOMIC DNA]</scope>
    <source>
        <strain evidence="2 3">BH-SS-21</strain>
    </source>
</reference>
<dbReference type="Proteomes" id="UP000677413">
    <property type="component" value="Unassembled WGS sequence"/>
</dbReference>
<dbReference type="InterPro" id="IPR036291">
    <property type="entry name" value="NAD(P)-bd_dom_sf"/>
</dbReference>